<gene>
    <name evidence="3" type="ORF">GCM10011494_18570</name>
</gene>
<dbReference type="EMBL" id="BMHK01000010">
    <property type="protein sequence ID" value="GGC00289.1"/>
    <property type="molecule type" value="Genomic_DNA"/>
</dbReference>
<evidence type="ECO:0000256" key="1">
    <source>
        <dbReference type="SAM" id="Phobius"/>
    </source>
</evidence>
<feature type="transmembrane region" description="Helical" evidence="1">
    <location>
        <begin position="103"/>
        <end position="124"/>
    </location>
</feature>
<feature type="transmembrane region" description="Helical" evidence="1">
    <location>
        <begin position="54"/>
        <end position="83"/>
    </location>
</feature>
<keyword evidence="1" id="KW-0812">Transmembrane</keyword>
<feature type="transmembrane region" description="Helical" evidence="1">
    <location>
        <begin position="145"/>
        <end position="168"/>
    </location>
</feature>
<keyword evidence="4" id="KW-1185">Reference proteome</keyword>
<dbReference type="RefSeq" id="WP_188770770.1">
    <property type="nucleotide sequence ID" value="NZ_BMHK01000010.1"/>
</dbReference>
<organism evidence="3 4">
    <name type="scientific">Novosphingobium endophyticum</name>
    <dbReference type="NCBI Taxonomy" id="1955250"/>
    <lineage>
        <taxon>Bacteria</taxon>
        <taxon>Pseudomonadati</taxon>
        <taxon>Pseudomonadota</taxon>
        <taxon>Alphaproteobacteria</taxon>
        <taxon>Sphingomonadales</taxon>
        <taxon>Sphingomonadaceae</taxon>
        <taxon>Novosphingobium</taxon>
    </lineage>
</organism>
<protein>
    <recommendedName>
        <fullName evidence="2">DUF4328 domain-containing protein</fullName>
    </recommendedName>
</protein>
<reference evidence="3" key="2">
    <citation type="submission" date="2020-09" db="EMBL/GenBank/DDBJ databases">
        <authorList>
            <person name="Sun Q."/>
            <person name="Zhou Y."/>
        </authorList>
    </citation>
    <scope>NUCLEOTIDE SEQUENCE</scope>
    <source>
        <strain evidence="3">CGMCC 1.15095</strain>
    </source>
</reference>
<comment type="caution">
    <text evidence="3">The sequence shown here is derived from an EMBL/GenBank/DDBJ whole genome shotgun (WGS) entry which is preliminary data.</text>
</comment>
<evidence type="ECO:0000313" key="4">
    <source>
        <dbReference type="Proteomes" id="UP000608154"/>
    </source>
</evidence>
<feature type="transmembrane region" description="Helical" evidence="1">
    <location>
        <begin position="20"/>
        <end position="42"/>
    </location>
</feature>
<dbReference type="AlphaFoldDB" id="A0A916X4E6"/>
<name>A0A916X4E6_9SPHN</name>
<keyword evidence="1" id="KW-0472">Membrane</keyword>
<dbReference type="InterPro" id="IPR025565">
    <property type="entry name" value="DUF4328"/>
</dbReference>
<dbReference type="Proteomes" id="UP000608154">
    <property type="component" value="Unassembled WGS sequence"/>
</dbReference>
<reference evidence="3" key="1">
    <citation type="journal article" date="2014" name="Int. J. Syst. Evol. Microbiol.">
        <title>Complete genome sequence of Corynebacterium casei LMG S-19264T (=DSM 44701T), isolated from a smear-ripened cheese.</title>
        <authorList>
            <consortium name="US DOE Joint Genome Institute (JGI-PGF)"/>
            <person name="Walter F."/>
            <person name="Albersmeier A."/>
            <person name="Kalinowski J."/>
            <person name="Ruckert C."/>
        </authorList>
    </citation>
    <scope>NUCLEOTIDE SEQUENCE</scope>
    <source>
        <strain evidence="3">CGMCC 1.15095</strain>
    </source>
</reference>
<dbReference type="Pfam" id="PF14219">
    <property type="entry name" value="DUF4328"/>
    <property type="match status" value="1"/>
</dbReference>
<keyword evidence="1" id="KW-1133">Transmembrane helix</keyword>
<evidence type="ECO:0000259" key="2">
    <source>
        <dbReference type="Pfam" id="PF14219"/>
    </source>
</evidence>
<evidence type="ECO:0000313" key="3">
    <source>
        <dbReference type="EMBL" id="GGC00289.1"/>
    </source>
</evidence>
<sequence>MSSYLAKRDSARLTTLSRVAQVSIAIYILVWIVVAAISGWMLSIVMTEPYGQAWYIAFGVRSVAMGIGILFFVASVPPILAWFHKSLANLHDAGLSGLSVRPGWSVGSFFVPVANLFVPFLAMRELWNRSHGEDEWQAKASVSEITIWWTCYLAGTLLVSFVTCISLFNIFTNAGIVTPVGVNPALELTGVSLWCISALFLFRIIGKITKAQQSLADERLTFA</sequence>
<feature type="transmembrane region" description="Helical" evidence="1">
    <location>
        <begin position="188"/>
        <end position="205"/>
    </location>
</feature>
<proteinExistence type="predicted"/>
<feature type="domain" description="DUF4328" evidence="2">
    <location>
        <begin position="60"/>
        <end position="166"/>
    </location>
</feature>
<accession>A0A916X4E6</accession>